<dbReference type="AlphaFoldDB" id="A0A0H4P8U8"/>
<dbReference type="OrthoDB" id="840177at2"/>
<sequence>MKVKFYLVALIFLALNLDLLAQEKTINVEITDPTSRGLLTGTIGVIGTVEDGYFLLRAISKGFSLYGMGVGTKGVLVVEKFNKDYVLEKSRKIEEIPMTVMNKANDKSFEFFYQDINKDIWLFYSDESDNKNLLFRKRMNQETLAFEAPILVSEQPIVDKKLDRRSSYGIVHSEDNSKFAIFSFVGNKSHGASEAYVEVFDASLNSEWQMNSKIPEYHKGGLDTKYFGILKSLNSNGNIRLSNEGVFNMLSKVKMEKGGNEFMHFMYSFYRGIDDPVINYLKNTDEYLIRMSLVQDKNKDVRLVGYYSNDKKLRQIDGLFVQNLNPFTLAIDNEKFIPFSDENKLDFLFQSEAYLSGKDKRKVEKGNELDVPSNTYIKSVFVNEDNSITMASEYYQTYKYNGKIYHVNDDFQFTNISQNGEINWIQNFNKRQRDISPHTNGIYQMYENGTIYFIYNEPLKKEIHVGHINSEGEINSKTILESRNGGELKKFWLVPGTISRVGDNSYVGVAAKFFKERLVKIEIN</sequence>
<evidence type="ECO:0000313" key="1">
    <source>
        <dbReference type="EMBL" id="AKP49545.1"/>
    </source>
</evidence>
<name>A0A0H4P8U8_9BACT</name>
<organism evidence="1 2">
    <name type="scientific">Cyclobacterium amurskyense</name>
    <dbReference type="NCBI Taxonomy" id="320787"/>
    <lineage>
        <taxon>Bacteria</taxon>
        <taxon>Pseudomonadati</taxon>
        <taxon>Bacteroidota</taxon>
        <taxon>Cytophagia</taxon>
        <taxon>Cytophagales</taxon>
        <taxon>Cyclobacteriaceae</taxon>
        <taxon>Cyclobacterium</taxon>
    </lineage>
</organism>
<protein>
    <submittedName>
        <fullName evidence="1">Uncharacterized protein</fullName>
    </submittedName>
</protein>
<dbReference type="RefSeq" id="WP_048640077.1">
    <property type="nucleotide sequence ID" value="NZ_CP012040.1"/>
</dbReference>
<keyword evidence="2" id="KW-1185">Reference proteome</keyword>
<dbReference type="KEGG" id="camu:CA2015_0060"/>
<gene>
    <name evidence="1" type="ORF">CA2015_0060</name>
</gene>
<dbReference type="STRING" id="320787.CA2015_0060"/>
<accession>A0A0H4P8U8</accession>
<reference evidence="1 2" key="1">
    <citation type="submission" date="2015-07" db="EMBL/GenBank/DDBJ databases">
        <authorList>
            <person name="Kim K.M."/>
        </authorList>
    </citation>
    <scope>NUCLEOTIDE SEQUENCE [LARGE SCALE GENOMIC DNA]</scope>
    <source>
        <strain evidence="1 2">KCTC 12363</strain>
    </source>
</reference>
<evidence type="ECO:0000313" key="2">
    <source>
        <dbReference type="Proteomes" id="UP000036520"/>
    </source>
</evidence>
<proteinExistence type="predicted"/>
<dbReference type="Proteomes" id="UP000036520">
    <property type="component" value="Chromosome"/>
</dbReference>
<dbReference type="EMBL" id="CP012040">
    <property type="protein sequence ID" value="AKP49545.1"/>
    <property type="molecule type" value="Genomic_DNA"/>
</dbReference>